<gene>
    <name evidence="1" type="ORF">A11A3_13345</name>
</gene>
<dbReference type="SUPFAM" id="SSF52091">
    <property type="entry name" value="SpoIIaa-like"/>
    <property type="match status" value="1"/>
</dbReference>
<dbReference type="AlphaFoldDB" id="L0WCQ4"/>
<dbReference type="PATRIC" id="fig|1177179.3.peg.2651"/>
<name>L0WCQ4_9GAMM</name>
<dbReference type="EMBL" id="AMRJ01000024">
    <property type="protein sequence ID" value="EKF73525.1"/>
    <property type="molecule type" value="Genomic_DNA"/>
</dbReference>
<dbReference type="Gene3D" id="3.40.50.10600">
    <property type="entry name" value="SpoIIaa-like domains"/>
    <property type="match status" value="1"/>
</dbReference>
<proteinExistence type="predicted"/>
<dbReference type="InterPro" id="IPR038396">
    <property type="entry name" value="SpoIIAA-like_sf"/>
</dbReference>
<evidence type="ECO:0000313" key="1">
    <source>
        <dbReference type="EMBL" id="EKF73525.1"/>
    </source>
</evidence>
<comment type="caution">
    <text evidence="1">The sequence shown here is derived from an EMBL/GenBank/DDBJ whole genome shotgun (WGS) entry which is preliminary data.</text>
</comment>
<dbReference type="Pfam" id="PF11964">
    <property type="entry name" value="SpoIIAA-like"/>
    <property type="match status" value="1"/>
</dbReference>
<dbReference type="InterPro" id="IPR036513">
    <property type="entry name" value="STAS_dom_sf"/>
</dbReference>
<dbReference type="InterPro" id="IPR021866">
    <property type="entry name" value="SpoIIAA-like"/>
</dbReference>
<dbReference type="Proteomes" id="UP000010164">
    <property type="component" value="Unassembled WGS sequence"/>
</dbReference>
<organism evidence="1 2">
    <name type="scientific">Alcanivorax hongdengensis A-11-3</name>
    <dbReference type="NCBI Taxonomy" id="1177179"/>
    <lineage>
        <taxon>Bacteria</taxon>
        <taxon>Pseudomonadati</taxon>
        <taxon>Pseudomonadota</taxon>
        <taxon>Gammaproteobacteria</taxon>
        <taxon>Oceanospirillales</taxon>
        <taxon>Alcanivoracaceae</taxon>
        <taxon>Alcanivorax</taxon>
    </lineage>
</organism>
<evidence type="ECO:0000313" key="2">
    <source>
        <dbReference type="Proteomes" id="UP000010164"/>
    </source>
</evidence>
<dbReference type="RefSeq" id="WP_008929839.1">
    <property type="nucleotide sequence ID" value="NZ_AMRJ01000024.1"/>
</dbReference>
<reference evidence="1 2" key="1">
    <citation type="journal article" date="2012" name="J. Bacteriol.">
        <title>Genome Sequence of the Alkane-Degrading Bacterium Alcanivorax hongdengensis Type Strain A-11-3.</title>
        <authorList>
            <person name="Lai Q."/>
            <person name="Shao Z."/>
        </authorList>
    </citation>
    <scope>NUCLEOTIDE SEQUENCE [LARGE SCALE GENOMIC DNA]</scope>
    <source>
        <strain evidence="1 2">A-11-3</strain>
    </source>
</reference>
<sequence>MKVEYDEARNVARLFPEGTLSREDFQAAAATIDPHIEEHAGLAGLVIATESFPGWDSLGALVAHLRFVHEHHRQIARVALATDSAVGEIADKVGAHFVSAQVRHFPFADLAAATDWAAGR</sequence>
<evidence type="ECO:0008006" key="3">
    <source>
        <dbReference type="Google" id="ProtNLM"/>
    </source>
</evidence>
<dbReference type="eggNOG" id="ENOG50334AZ">
    <property type="taxonomic scope" value="Bacteria"/>
</dbReference>
<keyword evidence="2" id="KW-1185">Reference proteome</keyword>
<protein>
    <recommendedName>
        <fullName evidence="3">STAS/SEC14 domain-containing protein</fullName>
    </recommendedName>
</protein>
<dbReference type="OrthoDB" id="9811577at2"/>
<accession>L0WCQ4</accession>
<dbReference type="STRING" id="1177179.A11A3_13345"/>